<dbReference type="Proteomes" id="UP000593566">
    <property type="component" value="Unassembled WGS sequence"/>
</dbReference>
<dbReference type="Gene3D" id="2.120.10.30">
    <property type="entry name" value="TolB, C-terminal domain"/>
    <property type="match status" value="1"/>
</dbReference>
<evidence type="ECO:0000313" key="2">
    <source>
        <dbReference type="Proteomes" id="UP000593566"/>
    </source>
</evidence>
<organism evidence="1 2">
    <name type="scientific">Letharia lupina</name>
    <dbReference type="NCBI Taxonomy" id="560253"/>
    <lineage>
        <taxon>Eukaryota</taxon>
        <taxon>Fungi</taxon>
        <taxon>Dikarya</taxon>
        <taxon>Ascomycota</taxon>
        <taxon>Pezizomycotina</taxon>
        <taxon>Lecanoromycetes</taxon>
        <taxon>OSLEUM clade</taxon>
        <taxon>Lecanoromycetidae</taxon>
        <taxon>Lecanorales</taxon>
        <taxon>Lecanorineae</taxon>
        <taxon>Parmeliaceae</taxon>
        <taxon>Letharia</taxon>
    </lineage>
</organism>
<dbReference type="RefSeq" id="XP_037151497.1">
    <property type="nucleotide sequence ID" value="XM_037292078.1"/>
</dbReference>
<dbReference type="EMBL" id="JACCJB010000012">
    <property type="protein sequence ID" value="KAF6222062.1"/>
    <property type="molecule type" value="Genomic_DNA"/>
</dbReference>
<sequence length="427" mass="46788">MHARSASSASTTSTKVLMVSSFIPSFSRRSAAIPNKQGTKAIYTVNTQTPGSHANITEIRIIDLLTGTSNLFSDDPRDTEAKWLGKGDLVLWLKDVDFGATEFWIADAEDAGQSYVNLKTLSKRASVGSSYTQPANGYCAGRISAKASHLKLHRLHGQYDDIAIAVTCSATSNGSLYNPDTEGSTSEMQNAIWYTTLRKKAMSSSTAELKYITSPTRFVNALRGTGLESPLRSPFGHSTDFDISTSGIVFLAKDGPSCTTQPASFNVYYTPLKTFTEMSRPRPQIINIKGFEGRSSNPVFSPSGNSVAFLKRRELADSNDRKRVIVVDNIRDFRAHMAIDNMPTQQSEKDWHLSPYSVAWSDDGKELYVVAVETGIRRLFKIPANLSSIKTAPEPITSDSTTPADVRHLRMVFSAPMDLTPERSSVG</sequence>
<dbReference type="GeneID" id="59329564"/>
<dbReference type="AlphaFoldDB" id="A0A8H6CEM4"/>
<dbReference type="InterPro" id="IPR011042">
    <property type="entry name" value="6-blade_b-propeller_TolB-like"/>
</dbReference>
<gene>
    <name evidence="1" type="ORF">HO133_001148</name>
</gene>
<protein>
    <submittedName>
        <fullName evidence="1">Uncharacterized protein</fullName>
    </submittedName>
</protein>
<accession>A0A8H6CEM4</accession>
<keyword evidence="2" id="KW-1185">Reference proteome</keyword>
<evidence type="ECO:0000313" key="1">
    <source>
        <dbReference type="EMBL" id="KAF6222062.1"/>
    </source>
</evidence>
<proteinExistence type="predicted"/>
<comment type="caution">
    <text evidence="1">The sequence shown here is derived from an EMBL/GenBank/DDBJ whole genome shotgun (WGS) entry which is preliminary data.</text>
</comment>
<dbReference type="SUPFAM" id="SSF82171">
    <property type="entry name" value="DPP6 N-terminal domain-like"/>
    <property type="match status" value="1"/>
</dbReference>
<reference evidence="1 2" key="1">
    <citation type="journal article" date="2020" name="Genomics">
        <title>Complete, high-quality genomes from long-read metagenomic sequencing of two wolf lichen thalli reveals enigmatic genome architecture.</title>
        <authorList>
            <person name="McKenzie S.K."/>
            <person name="Walston R.F."/>
            <person name="Allen J.L."/>
        </authorList>
    </citation>
    <scope>NUCLEOTIDE SEQUENCE [LARGE SCALE GENOMIC DNA]</scope>
    <source>
        <strain evidence="1">WasteWater1</strain>
    </source>
</reference>
<name>A0A8H6CEM4_9LECA</name>